<reference evidence="1" key="1">
    <citation type="submission" date="2020-03" db="EMBL/GenBank/DDBJ databases">
        <title>Draft sequencing of Paenibacilllus sp. S3N08.</title>
        <authorList>
            <person name="Kim D.-U."/>
        </authorList>
    </citation>
    <scope>NUCLEOTIDE SEQUENCE</scope>
    <source>
        <strain evidence="1">S3N08</strain>
    </source>
</reference>
<name>A0ABX0J1M4_9BACL</name>
<dbReference type="RefSeq" id="WP_166147675.1">
    <property type="nucleotide sequence ID" value="NZ_JAAOIW010000002.1"/>
</dbReference>
<organism evidence="1 2">
    <name type="scientific">Paenibacillus agricola</name>
    <dbReference type="NCBI Taxonomy" id="2716264"/>
    <lineage>
        <taxon>Bacteria</taxon>
        <taxon>Bacillati</taxon>
        <taxon>Bacillota</taxon>
        <taxon>Bacilli</taxon>
        <taxon>Bacillales</taxon>
        <taxon>Paenibacillaceae</taxon>
        <taxon>Paenibacillus</taxon>
    </lineage>
</organism>
<evidence type="ECO:0000313" key="1">
    <source>
        <dbReference type="EMBL" id="NHN29583.1"/>
    </source>
</evidence>
<keyword evidence="2" id="KW-1185">Reference proteome</keyword>
<sequence length="312" mass="33928">MRASRKSTRSGRWGKSARPRKIGIKLGLKGQKIMVCLGAIVVITGMGTVLCKGGIWEAGTLSAEANTTVMEAASKLETLMSFVIQNVTSEKVDDSLPIVEVAGAVKVDEGQKAFFNKLNQLELKPQKQFVYSEWFAAVEPQLSEKPTEATYSYLASLLYEAAIKSGLQAGARHLHQQLPEYASPGFDVFVRPGRNDLSLYNPKPISAKVTVTYTDDVPHITLFALSSAGWKAVQISVKQTYYKPESVHILDRSLALAGEVTQQAGQAGQLIEVVVGEKLLTKDFYLPSPTIIGHGAMPDELAAAYPARLKMD</sequence>
<proteinExistence type="predicted"/>
<dbReference type="Proteomes" id="UP001165962">
    <property type="component" value="Unassembled WGS sequence"/>
</dbReference>
<gene>
    <name evidence="1" type="ORF">G9U52_07015</name>
</gene>
<evidence type="ECO:0000313" key="2">
    <source>
        <dbReference type="Proteomes" id="UP001165962"/>
    </source>
</evidence>
<comment type="caution">
    <text evidence="1">The sequence shown here is derived from an EMBL/GenBank/DDBJ whole genome shotgun (WGS) entry which is preliminary data.</text>
</comment>
<protein>
    <submittedName>
        <fullName evidence="1">Uncharacterized protein</fullName>
    </submittedName>
</protein>
<dbReference type="EMBL" id="JAAOIW010000002">
    <property type="protein sequence ID" value="NHN29583.1"/>
    <property type="molecule type" value="Genomic_DNA"/>
</dbReference>
<accession>A0ABX0J1M4</accession>